<accession>A0A8H6MGB6</accession>
<dbReference type="Proteomes" id="UP000521943">
    <property type="component" value="Unassembled WGS sequence"/>
</dbReference>
<sequence length="86" mass="9976">PCPAHPSAVVLVVKVLWCPAYSVVIVGRPLSRLCYFMEKHVYRCEGELTRRRRLAQSRRIALYCPFRRRPRCEGWVLPLIHGVGTE</sequence>
<evidence type="ECO:0000313" key="1">
    <source>
        <dbReference type="EMBL" id="KAF6763442.1"/>
    </source>
</evidence>
<comment type="caution">
    <text evidence="1">The sequence shown here is derived from an EMBL/GenBank/DDBJ whole genome shotgun (WGS) entry which is preliminary data.</text>
</comment>
<keyword evidence="2" id="KW-1185">Reference proteome</keyword>
<protein>
    <submittedName>
        <fullName evidence="1">Uncharacterized protein</fullName>
    </submittedName>
</protein>
<dbReference type="AlphaFoldDB" id="A0A8H6MGB6"/>
<name>A0A8H6MGB6_9AGAR</name>
<reference evidence="1 2" key="1">
    <citation type="submission" date="2020-07" db="EMBL/GenBank/DDBJ databases">
        <title>Comparative genomics of pyrophilous fungi reveals a link between fire events and developmental genes.</title>
        <authorList>
            <consortium name="DOE Joint Genome Institute"/>
            <person name="Steindorff A.S."/>
            <person name="Carver A."/>
            <person name="Calhoun S."/>
            <person name="Stillman K."/>
            <person name="Liu H."/>
            <person name="Lipzen A."/>
            <person name="Pangilinan J."/>
            <person name="Labutti K."/>
            <person name="Bruns T.D."/>
            <person name="Grigoriev I.V."/>
        </authorList>
    </citation>
    <scope>NUCLEOTIDE SEQUENCE [LARGE SCALE GENOMIC DNA]</scope>
    <source>
        <strain evidence="1 2">CBS 144469</strain>
    </source>
</reference>
<proteinExistence type="predicted"/>
<organism evidence="1 2">
    <name type="scientific">Ephemerocybe angulata</name>
    <dbReference type="NCBI Taxonomy" id="980116"/>
    <lineage>
        <taxon>Eukaryota</taxon>
        <taxon>Fungi</taxon>
        <taxon>Dikarya</taxon>
        <taxon>Basidiomycota</taxon>
        <taxon>Agaricomycotina</taxon>
        <taxon>Agaricomycetes</taxon>
        <taxon>Agaricomycetidae</taxon>
        <taxon>Agaricales</taxon>
        <taxon>Agaricineae</taxon>
        <taxon>Psathyrellaceae</taxon>
        <taxon>Ephemerocybe</taxon>
    </lineage>
</organism>
<feature type="non-terminal residue" evidence="1">
    <location>
        <position position="86"/>
    </location>
</feature>
<evidence type="ECO:0000313" key="2">
    <source>
        <dbReference type="Proteomes" id="UP000521943"/>
    </source>
</evidence>
<dbReference type="EMBL" id="JACGCI010000006">
    <property type="protein sequence ID" value="KAF6763442.1"/>
    <property type="molecule type" value="Genomic_DNA"/>
</dbReference>
<gene>
    <name evidence="1" type="ORF">DFP72DRAFT_875639</name>
</gene>